<keyword evidence="4" id="KW-1185">Reference proteome</keyword>
<accession>A0A5B2TGE6</accession>
<keyword evidence="3" id="KW-0378">Hydrolase</keyword>
<dbReference type="Pfam" id="PF04909">
    <property type="entry name" value="Amidohydro_2"/>
    <property type="match status" value="1"/>
</dbReference>
<organism evidence="3 4">
    <name type="scientific">Teichococcus oryzae</name>
    <dbReference type="NCBI Taxonomy" id="1608942"/>
    <lineage>
        <taxon>Bacteria</taxon>
        <taxon>Pseudomonadati</taxon>
        <taxon>Pseudomonadota</taxon>
        <taxon>Alphaproteobacteria</taxon>
        <taxon>Acetobacterales</taxon>
        <taxon>Roseomonadaceae</taxon>
        <taxon>Roseomonas</taxon>
    </lineage>
</organism>
<dbReference type="GO" id="GO:0016787">
    <property type="term" value="F:hydrolase activity"/>
    <property type="evidence" value="ECO:0007669"/>
    <property type="project" value="UniProtKB-KW"/>
</dbReference>
<protein>
    <submittedName>
        <fullName evidence="3">Amidohydrolase family protein</fullName>
    </submittedName>
</protein>
<dbReference type="Proteomes" id="UP000322110">
    <property type="component" value="Unassembled WGS sequence"/>
</dbReference>
<name>A0A5B2TGE6_9PROT</name>
<gene>
    <name evidence="3" type="ORF">F0Q34_10125</name>
</gene>
<reference evidence="3 4" key="1">
    <citation type="journal article" date="2015" name="Int. J. Syst. Evol. Microbiol.">
        <title>Roseomonas oryzae sp. nov., isolated from paddy rhizosphere soil.</title>
        <authorList>
            <person name="Ramaprasad E.V."/>
            <person name="Sasikala Ch."/>
            <person name="Ramana Ch.V."/>
        </authorList>
    </citation>
    <scope>NUCLEOTIDE SEQUENCE [LARGE SCALE GENOMIC DNA]</scope>
    <source>
        <strain evidence="3 4">KCTC 42542</strain>
    </source>
</reference>
<evidence type="ECO:0000259" key="2">
    <source>
        <dbReference type="Pfam" id="PF04909"/>
    </source>
</evidence>
<dbReference type="SUPFAM" id="SSF51556">
    <property type="entry name" value="Metallo-dependent hydrolases"/>
    <property type="match status" value="1"/>
</dbReference>
<dbReference type="PANTHER" id="PTHR35563:SF2">
    <property type="entry name" value="BARREL METAL-DEPENDENT HYDROLASE, PUTATIVE (AFU_ORTHOLOGUE AFUA_1G16240)-RELATED"/>
    <property type="match status" value="1"/>
</dbReference>
<evidence type="ECO:0000313" key="3">
    <source>
        <dbReference type="EMBL" id="KAA2213576.1"/>
    </source>
</evidence>
<feature type="compositionally biased region" description="Pro residues" evidence="1">
    <location>
        <begin position="21"/>
        <end position="41"/>
    </location>
</feature>
<evidence type="ECO:0000256" key="1">
    <source>
        <dbReference type="SAM" id="MobiDB-lite"/>
    </source>
</evidence>
<evidence type="ECO:0000313" key="4">
    <source>
        <dbReference type="Proteomes" id="UP000322110"/>
    </source>
</evidence>
<dbReference type="AlphaFoldDB" id="A0A5B2TGE6"/>
<sequence length="316" mass="35101">MGQVAPRRQAGQHPHRLRPPMTIPTPGPDPHPEPVSPPPPTGGWDCHAHIFGPSDRFPYAEGRGYTPPDAPPAHFLRHLDALGLRHGVVVQANAHGLDNGAMLAALREAPERLRGVAIMPAGTTPDVLREWHRLGVRGLRFHLFHPGHRPNYRRGVGWDAVDALLPTLRELGWHAQFWADARVLPDEEERLARLATQLPVVLDHLGEAPAADGMETPGFQAFLRLVRDHGAWAKLSAPYRVSLQGPDYPDAVPLYQAVQRAAPDRVVWGSDWPHPQIPEERMPNDGRLLNLLLAWITDPGEREQVLVRNPGRLYGN</sequence>
<dbReference type="PANTHER" id="PTHR35563">
    <property type="entry name" value="BARREL METAL-DEPENDENT HYDROLASE, PUTATIVE (AFU_ORTHOLOGUE AFUA_1G16240)-RELATED"/>
    <property type="match status" value="1"/>
</dbReference>
<dbReference type="InterPro" id="IPR032466">
    <property type="entry name" value="Metal_Hydrolase"/>
</dbReference>
<feature type="region of interest" description="Disordered" evidence="1">
    <location>
        <begin position="1"/>
        <end position="42"/>
    </location>
</feature>
<comment type="caution">
    <text evidence="3">The sequence shown here is derived from an EMBL/GenBank/DDBJ whole genome shotgun (WGS) entry which is preliminary data.</text>
</comment>
<proteinExistence type="predicted"/>
<dbReference type="Gene3D" id="3.20.20.140">
    <property type="entry name" value="Metal-dependent hydrolases"/>
    <property type="match status" value="1"/>
</dbReference>
<dbReference type="InterPro" id="IPR006680">
    <property type="entry name" value="Amidohydro-rel"/>
</dbReference>
<feature type="domain" description="Amidohydrolase-related" evidence="2">
    <location>
        <begin position="44"/>
        <end position="315"/>
    </location>
</feature>
<dbReference type="InterPro" id="IPR052358">
    <property type="entry name" value="Aro_Compnd_Degr_Hydrolases"/>
</dbReference>
<dbReference type="EMBL" id="VUKA01000003">
    <property type="protein sequence ID" value="KAA2213576.1"/>
    <property type="molecule type" value="Genomic_DNA"/>
</dbReference>